<evidence type="ECO:0000256" key="2">
    <source>
        <dbReference type="SAM" id="SignalP"/>
    </source>
</evidence>
<organism evidence="4 5">
    <name type="scientific">Myotis davidii</name>
    <name type="common">David's myotis</name>
    <dbReference type="NCBI Taxonomy" id="225400"/>
    <lineage>
        <taxon>Eukaryota</taxon>
        <taxon>Metazoa</taxon>
        <taxon>Chordata</taxon>
        <taxon>Craniata</taxon>
        <taxon>Vertebrata</taxon>
        <taxon>Euteleostomi</taxon>
        <taxon>Mammalia</taxon>
        <taxon>Eutheria</taxon>
        <taxon>Laurasiatheria</taxon>
        <taxon>Chiroptera</taxon>
        <taxon>Yangochiroptera</taxon>
        <taxon>Vespertilionidae</taxon>
        <taxon>Myotis</taxon>
    </lineage>
</organism>
<gene>
    <name evidence="4" type="ORF">MDA_GLEAN10012127</name>
</gene>
<dbReference type="GO" id="GO:0045087">
    <property type="term" value="P:innate immune response"/>
    <property type="evidence" value="ECO:0007669"/>
    <property type="project" value="TreeGrafter"/>
</dbReference>
<feature type="domain" description="WAP" evidence="3">
    <location>
        <begin position="31"/>
        <end position="78"/>
    </location>
</feature>
<dbReference type="GO" id="GO:0005615">
    <property type="term" value="C:extracellular space"/>
    <property type="evidence" value="ECO:0007669"/>
    <property type="project" value="TreeGrafter"/>
</dbReference>
<proteinExistence type="predicted"/>
<dbReference type="InterPro" id="IPR050514">
    <property type="entry name" value="WAP_four-disulfide_core"/>
</dbReference>
<evidence type="ECO:0000313" key="4">
    <source>
        <dbReference type="EMBL" id="ELK35907.1"/>
    </source>
</evidence>
<dbReference type="Gene3D" id="4.10.75.10">
    <property type="entry name" value="Elafin-like"/>
    <property type="match status" value="1"/>
</dbReference>
<feature type="signal peptide" evidence="2">
    <location>
        <begin position="1"/>
        <end position="22"/>
    </location>
</feature>
<dbReference type="PROSITE" id="PS51390">
    <property type="entry name" value="WAP"/>
    <property type="match status" value="1"/>
</dbReference>
<dbReference type="AlphaFoldDB" id="L5MC51"/>
<keyword evidence="1" id="KW-0646">Protease inhibitor</keyword>
<name>L5MC51_MYODS</name>
<dbReference type="EMBL" id="KB102034">
    <property type="protein sequence ID" value="ELK35907.1"/>
    <property type="molecule type" value="Genomic_DNA"/>
</dbReference>
<dbReference type="InterPro" id="IPR008197">
    <property type="entry name" value="WAP_dom"/>
</dbReference>
<accession>L5MC51</accession>
<evidence type="ECO:0000256" key="1">
    <source>
        <dbReference type="ARBA" id="ARBA00022690"/>
    </source>
</evidence>
<dbReference type="SUPFAM" id="SSF57256">
    <property type="entry name" value="Elafin-like"/>
    <property type="match status" value="1"/>
</dbReference>
<protein>
    <submittedName>
        <fullName evidence="4">Extracellular peptidase inhibitor</fullName>
    </submittedName>
</protein>
<dbReference type="CDD" id="cd00199">
    <property type="entry name" value="WAP"/>
    <property type="match status" value="1"/>
</dbReference>
<reference evidence="5" key="1">
    <citation type="journal article" date="2013" name="Science">
        <title>Comparative analysis of bat genomes provides insight into the evolution of flight and immunity.</title>
        <authorList>
            <person name="Zhang G."/>
            <person name="Cowled C."/>
            <person name="Shi Z."/>
            <person name="Huang Z."/>
            <person name="Bishop-Lilly K.A."/>
            <person name="Fang X."/>
            <person name="Wynne J.W."/>
            <person name="Xiong Z."/>
            <person name="Baker M.L."/>
            <person name="Zhao W."/>
            <person name="Tachedjian M."/>
            <person name="Zhu Y."/>
            <person name="Zhou P."/>
            <person name="Jiang X."/>
            <person name="Ng J."/>
            <person name="Yang L."/>
            <person name="Wu L."/>
            <person name="Xiao J."/>
            <person name="Feng Y."/>
            <person name="Chen Y."/>
            <person name="Sun X."/>
            <person name="Zhang Y."/>
            <person name="Marsh G.A."/>
            <person name="Crameri G."/>
            <person name="Broder C.C."/>
            <person name="Frey K.G."/>
            <person name="Wang L.F."/>
            <person name="Wang J."/>
        </authorList>
    </citation>
    <scope>NUCLEOTIDE SEQUENCE [LARGE SCALE GENOMIC DNA]</scope>
</reference>
<dbReference type="SMART" id="SM00217">
    <property type="entry name" value="WAP"/>
    <property type="match status" value="1"/>
</dbReference>
<dbReference type="GO" id="GO:0004867">
    <property type="term" value="F:serine-type endopeptidase inhibitor activity"/>
    <property type="evidence" value="ECO:0007669"/>
    <property type="project" value="TreeGrafter"/>
</dbReference>
<keyword evidence="2" id="KW-0732">Signal</keyword>
<dbReference type="GO" id="GO:0019731">
    <property type="term" value="P:antibacterial humoral response"/>
    <property type="evidence" value="ECO:0007669"/>
    <property type="project" value="TreeGrafter"/>
</dbReference>
<dbReference type="Pfam" id="PF00095">
    <property type="entry name" value="WAP"/>
    <property type="match status" value="1"/>
</dbReference>
<evidence type="ECO:0000313" key="5">
    <source>
        <dbReference type="Proteomes" id="UP000010556"/>
    </source>
</evidence>
<dbReference type="PRINTS" id="PR00003">
    <property type="entry name" value="4DISULPHCORE"/>
</dbReference>
<keyword evidence="5" id="KW-1185">Reference proteome</keyword>
<sequence length="115" mass="12320">MKTCIVFVLVAFITVGMEMACGNPLTSPVQEQQRPGVCPKVPKEIIGPCFDGCTGDASCPKRMKCCVHGCGRVCKTALPAVSINQSRAVQGCNNFLVDFAKADERSRVHCLQESG</sequence>
<dbReference type="Proteomes" id="UP000010556">
    <property type="component" value="Unassembled WGS sequence"/>
</dbReference>
<dbReference type="PANTHER" id="PTHR19441:SF91">
    <property type="entry name" value="WAP DOMAIN-CONTAINING PROTEIN"/>
    <property type="match status" value="1"/>
</dbReference>
<feature type="chain" id="PRO_5003971132" evidence="2">
    <location>
        <begin position="23"/>
        <end position="115"/>
    </location>
</feature>
<dbReference type="PANTHER" id="PTHR19441">
    <property type="entry name" value="WHEY ACDIC PROTEIN WAP"/>
    <property type="match status" value="1"/>
</dbReference>
<evidence type="ECO:0000259" key="3">
    <source>
        <dbReference type="PROSITE" id="PS51390"/>
    </source>
</evidence>
<dbReference type="InterPro" id="IPR036645">
    <property type="entry name" value="Elafin-like_sf"/>
</dbReference>